<evidence type="ECO:0000313" key="2">
    <source>
        <dbReference type="EMBL" id="TCK18624.1"/>
    </source>
</evidence>
<keyword evidence="1" id="KW-0812">Transmembrane</keyword>
<feature type="transmembrane region" description="Helical" evidence="1">
    <location>
        <begin position="30"/>
        <end position="54"/>
    </location>
</feature>
<evidence type="ECO:0000313" key="3">
    <source>
        <dbReference type="Proteomes" id="UP000295707"/>
    </source>
</evidence>
<feature type="transmembrane region" description="Helical" evidence="1">
    <location>
        <begin position="66"/>
        <end position="87"/>
    </location>
</feature>
<dbReference type="AlphaFoldDB" id="A0A4R1H9P4"/>
<comment type="caution">
    <text evidence="2">The sequence shown here is derived from an EMBL/GenBank/DDBJ whole genome shotgun (WGS) entry which is preliminary data.</text>
</comment>
<proteinExistence type="predicted"/>
<dbReference type="EMBL" id="SMFX01000001">
    <property type="protein sequence ID" value="TCK18624.1"/>
    <property type="molecule type" value="Genomic_DNA"/>
</dbReference>
<keyword evidence="3" id="KW-1185">Reference proteome</keyword>
<name>A0A4R1H9P4_9GAMM</name>
<protein>
    <submittedName>
        <fullName evidence="2">Uncharacterized protein</fullName>
    </submittedName>
</protein>
<gene>
    <name evidence="2" type="ORF">DFR30_1903</name>
</gene>
<evidence type="ECO:0000256" key="1">
    <source>
        <dbReference type="SAM" id="Phobius"/>
    </source>
</evidence>
<keyword evidence="1" id="KW-1133">Transmembrane helix</keyword>
<dbReference type="Proteomes" id="UP000295707">
    <property type="component" value="Unassembled WGS sequence"/>
</dbReference>
<organism evidence="2 3">
    <name type="scientific">Thiogranum longum</name>
    <dbReference type="NCBI Taxonomy" id="1537524"/>
    <lineage>
        <taxon>Bacteria</taxon>
        <taxon>Pseudomonadati</taxon>
        <taxon>Pseudomonadota</taxon>
        <taxon>Gammaproteobacteria</taxon>
        <taxon>Chromatiales</taxon>
        <taxon>Ectothiorhodospiraceae</taxon>
        <taxon>Thiogranum</taxon>
    </lineage>
</organism>
<reference evidence="2 3" key="1">
    <citation type="submission" date="2019-03" db="EMBL/GenBank/DDBJ databases">
        <title>Genomic Encyclopedia of Type Strains, Phase IV (KMG-IV): sequencing the most valuable type-strain genomes for metagenomic binning, comparative biology and taxonomic classification.</title>
        <authorList>
            <person name="Goeker M."/>
        </authorList>
    </citation>
    <scope>NUCLEOTIDE SEQUENCE [LARGE SCALE GENOMIC DNA]</scope>
    <source>
        <strain evidence="2 3">DSM 19610</strain>
    </source>
</reference>
<dbReference type="RefSeq" id="WP_132972592.1">
    <property type="nucleotide sequence ID" value="NZ_SMFX01000001.1"/>
</dbReference>
<accession>A0A4R1H9P4</accession>
<sequence length="92" mass="9983">MKTTLSDLVIALLDLLEAEGRALRSSTLRVGLGLGLLVIAVGMLMVSAAFLLWSAYQFVSLWLEPALAALAMSLLALLIALLIVYLVKWLNR</sequence>
<keyword evidence="1" id="KW-0472">Membrane</keyword>